<proteinExistence type="predicted"/>
<dbReference type="EMBL" id="JACIEB010000009">
    <property type="protein sequence ID" value="MBB3983479.1"/>
    <property type="molecule type" value="Genomic_DNA"/>
</dbReference>
<dbReference type="Proteomes" id="UP000552757">
    <property type="component" value="Unassembled WGS sequence"/>
</dbReference>
<gene>
    <name evidence="2" type="ORF">GGR44_003170</name>
</gene>
<sequence>MADEERHIATDSARAGSTEHVVRYVLAISLVLVIVMLALVLWR</sequence>
<name>A0A7W6GRV4_9SPHN</name>
<dbReference type="RefSeq" id="WP_281374309.1">
    <property type="nucleotide sequence ID" value="NZ_JACIEB010000009.1"/>
</dbReference>
<reference evidence="2 3" key="1">
    <citation type="submission" date="2020-08" db="EMBL/GenBank/DDBJ databases">
        <title>Genomic Encyclopedia of Type Strains, Phase IV (KMG-IV): sequencing the most valuable type-strain genomes for metagenomic binning, comparative biology and taxonomic classification.</title>
        <authorList>
            <person name="Goeker M."/>
        </authorList>
    </citation>
    <scope>NUCLEOTIDE SEQUENCE [LARGE SCALE GENOMIC DNA]</scope>
    <source>
        <strain evidence="2 3">DSM 29348</strain>
    </source>
</reference>
<keyword evidence="1" id="KW-0472">Membrane</keyword>
<organism evidence="2 3">
    <name type="scientific">Sphingobium fontiphilum</name>
    <dbReference type="NCBI Taxonomy" id="944425"/>
    <lineage>
        <taxon>Bacteria</taxon>
        <taxon>Pseudomonadati</taxon>
        <taxon>Pseudomonadota</taxon>
        <taxon>Alphaproteobacteria</taxon>
        <taxon>Sphingomonadales</taxon>
        <taxon>Sphingomonadaceae</taxon>
        <taxon>Sphingobium</taxon>
    </lineage>
</organism>
<keyword evidence="1" id="KW-1133">Transmembrane helix</keyword>
<keyword evidence="1" id="KW-0812">Transmembrane</keyword>
<dbReference type="AlphaFoldDB" id="A0A7W6GRV4"/>
<evidence type="ECO:0000313" key="3">
    <source>
        <dbReference type="Proteomes" id="UP000552757"/>
    </source>
</evidence>
<comment type="caution">
    <text evidence="2">The sequence shown here is derived from an EMBL/GenBank/DDBJ whole genome shotgun (WGS) entry which is preliminary data.</text>
</comment>
<protein>
    <submittedName>
        <fullName evidence="2">Uncharacterized protein</fullName>
    </submittedName>
</protein>
<evidence type="ECO:0000256" key="1">
    <source>
        <dbReference type="SAM" id="Phobius"/>
    </source>
</evidence>
<accession>A0A7W6GRV4</accession>
<feature type="transmembrane region" description="Helical" evidence="1">
    <location>
        <begin position="21"/>
        <end position="42"/>
    </location>
</feature>
<evidence type="ECO:0000313" key="2">
    <source>
        <dbReference type="EMBL" id="MBB3983479.1"/>
    </source>
</evidence>
<keyword evidence="3" id="KW-1185">Reference proteome</keyword>